<name>C4LHC9_CORK4</name>
<evidence type="ECO:0000256" key="1">
    <source>
        <dbReference type="SAM" id="MobiDB-lite"/>
    </source>
</evidence>
<keyword evidence="3" id="KW-1185">Reference proteome</keyword>
<accession>C4LHC9</accession>
<evidence type="ECO:0000313" key="3">
    <source>
        <dbReference type="Proteomes" id="UP000001473"/>
    </source>
</evidence>
<dbReference type="Proteomes" id="UP000001473">
    <property type="component" value="Chromosome"/>
</dbReference>
<feature type="region of interest" description="Disordered" evidence="1">
    <location>
        <begin position="1"/>
        <end position="23"/>
    </location>
</feature>
<dbReference type="HOGENOM" id="CLU_167429_0_0_11"/>
<gene>
    <name evidence="2" type="ordered locus">ckrop_0457</name>
</gene>
<dbReference type="STRING" id="645127.ckrop_0457"/>
<organism evidence="2 3">
    <name type="scientific">Corynebacterium kroppenstedtii (strain DSM 44385 / JCM 11950 / CIP 105744 / CCUG 35717)</name>
    <dbReference type="NCBI Taxonomy" id="645127"/>
    <lineage>
        <taxon>Bacteria</taxon>
        <taxon>Bacillati</taxon>
        <taxon>Actinomycetota</taxon>
        <taxon>Actinomycetes</taxon>
        <taxon>Mycobacteriales</taxon>
        <taxon>Corynebacteriaceae</taxon>
        <taxon>Corynebacterium</taxon>
    </lineage>
</organism>
<evidence type="ECO:0000313" key="2">
    <source>
        <dbReference type="EMBL" id="ACR17234.1"/>
    </source>
</evidence>
<proteinExistence type="predicted"/>
<dbReference type="EMBL" id="CP001620">
    <property type="protein sequence ID" value="ACR17234.1"/>
    <property type="molecule type" value="Genomic_DNA"/>
</dbReference>
<sequence length="118" mass="13263">MRAPQTLEDDTTMTEKPSFTDVNGREVYAKIEEGENGPQLIIGTSQPDGTVKRSLVLNKYDAKQMAAVCEVYLRQQFSVSFATVDSMLTAEDRMNIYQNEIDAIEDPETNPDDDLHKS</sequence>
<dbReference type="AlphaFoldDB" id="C4LHC9"/>
<reference evidence="2 3" key="1">
    <citation type="journal article" date="2008" name="J. Biotechnol.">
        <title>Ultrafast pyrosequencing of Corynebacterium kroppenstedtii DSM44385 revealed insights into the physiology of a lipophilic corynebacterium that lacks mycolic acids.</title>
        <authorList>
            <person name="Tauch A."/>
            <person name="Schneider J."/>
            <person name="Szczepanowski R."/>
            <person name="Tilker A."/>
            <person name="Viehoever P."/>
            <person name="Gartemann K.-H."/>
            <person name="Arnold W."/>
            <person name="Blom J."/>
            <person name="Brinkrolf K."/>
            <person name="Brune I."/>
            <person name="Goetker S."/>
            <person name="Weisshaar B."/>
            <person name="Goesmann A."/>
            <person name="Droege M."/>
            <person name="Puehler A."/>
        </authorList>
    </citation>
    <scope>NUCLEOTIDE SEQUENCE [LARGE SCALE GENOMIC DNA]</scope>
    <source>
        <strain evidence="3">DSM 44385 / JCM 11950 / CIP 105744 / CCUG 35717</strain>
    </source>
</reference>
<dbReference type="KEGG" id="ckp:ckrop_0457"/>
<protein>
    <submittedName>
        <fullName evidence="2">Uncharacterized protein</fullName>
    </submittedName>
</protein>